<keyword evidence="3" id="KW-0067">ATP-binding</keyword>
<dbReference type="GO" id="GO:0017069">
    <property type="term" value="F:snRNA binding"/>
    <property type="evidence" value="ECO:0007669"/>
    <property type="project" value="TreeGrafter"/>
</dbReference>
<evidence type="ECO:0000256" key="2">
    <source>
        <dbReference type="ARBA" id="ARBA00022741"/>
    </source>
</evidence>
<protein>
    <submittedName>
        <fullName evidence="7">Protein KTI12/L-seryl-tRNA(Sec) kinase</fullName>
    </submittedName>
</protein>
<dbReference type="Proteomes" id="UP000265618">
    <property type="component" value="Unassembled WGS sequence"/>
</dbReference>
<reference evidence="7 8" key="1">
    <citation type="journal article" date="2018" name="PLoS ONE">
        <title>The draft genome of Kipferlia bialata reveals reductive genome evolution in fornicate parasites.</title>
        <authorList>
            <person name="Tanifuji G."/>
            <person name="Takabayashi S."/>
            <person name="Kume K."/>
            <person name="Takagi M."/>
            <person name="Nakayama T."/>
            <person name="Kamikawa R."/>
            <person name="Inagaki Y."/>
            <person name="Hashimoto T."/>
        </authorList>
    </citation>
    <scope>NUCLEOTIDE SEQUENCE [LARGE SCALE GENOMIC DNA]</scope>
    <source>
        <strain evidence="7">NY0173</strain>
    </source>
</reference>
<dbReference type="Pfam" id="PF00076">
    <property type="entry name" value="RRM_1"/>
    <property type="match status" value="1"/>
</dbReference>
<dbReference type="GO" id="GO:0016301">
    <property type="term" value="F:kinase activity"/>
    <property type="evidence" value="ECO:0007669"/>
    <property type="project" value="UniProtKB-KW"/>
</dbReference>
<evidence type="ECO:0000313" key="7">
    <source>
        <dbReference type="EMBL" id="GIQ83855.1"/>
    </source>
</evidence>
<feature type="domain" description="RRM" evidence="6">
    <location>
        <begin position="93"/>
        <end position="155"/>
    </location>
</feature>
<dbReference type="SUPFAM" id="SSF52540">
    <property type="entry name" value="P-loop containing nucleoside triphosphate hydrolases"/>
    <property type="match status" value="1"/>
</dbReference>
<comment type="caution">
    <text evidence="7">The sequence shown here is derived from an EMBL/GenBank/DDBJ whole genome shotgun (WGS) entry which is preliminary data.</text>
</comment>
<sequence length="208" mass="24366">MARCTILGNHYQMPLVIVYGNPCSGKTTRAVELQQAMEAEGMRVVLINTETLKVKRKRGETREERKARIEAGRKEYSTEYIESIFERFGDPRCTAIICRLPYELPEYQLESVVRRFGRVRDLHMICDREGLPRGYAFVRFRDPESVDELRDREGRLRDMLRCRCVVDRVRCQDNKWFPRRLGGGLGKTRQVQMKKRKILKHSGGRGGR</sequence>
<organism evidence="7 8">
    <name type="scientific">Kipferlia bialata</name>
    <dbReference type="NCBI Taxonomy" id="797122"/>
    <lineage>
        <taxon>Eukaryota</taxon>
        <taxon>Metamonada</taxon>
        <taxon>Carpediemonas-like organisms</taxon>
        <taxon>Kipferlia</taxon>
    </lineage>
</organism>
<dbReference type="InterPro" id="IPR027417">
    <property type="entry name" value="P-loop_NTPase"/>
</dbReference>
<dbReference type="OrthoDB" id="272703at2759"/>
<dbReference type="InterPro" id="IPR012677">
    <property type="entry name" value="Nucleotide-bd_a/b_plait_sf"/>
</dbReference>
<dbReference type="GO" id="GO:0005524">
    <property type="term" value="F:ATP binding"/>
    <property type="evidence" value="ECO:0007669"/>
    <property type="project" value="UniProtKB-KW"/>
</dbReference>
<dbReference type="SMART" id="SM00360">
    <property type="entry name" value="RRM"/>
    <property type="match status" value="1"/>
</dbReference>
<evidence type="ECO:0000256" key="1">
    <source>
        <dbReference type="ARBA" id="ARBA00004123"/>
    </source>
</evidence>
<dbReference type="AlphaFoldDB" id="A0A9K3CWQ8"/>
<dbReference type="Gene3D" id="3.40.50.300">
    <property type="entry name" value="P-loop containing nucleotide triphosphate hydrolases"/>
    <property type="match status" value="1"/>
</dbReference>
<dbReference type="EMBL" id="BDIP01001207">
    <property type="protein sequence ID" value="GIQ83855.1"/>
    <property type="molecule type" value="Genomic_DNA"/>
</dbReference>
<keyword evidence="8" id="KW-1185">Reference proteome</keyword>
<dbReference type="InterPro" id="IPR013641">
    <property type="entry name" value="KTI12/PSTK"/>
</dbReference>
<keyword evidence="5" id="KW-0694">RNA-binding</keyword>
<dbReference type="SUPFAM" id="SSF54928">
    <property type="entry name" value="RNA-binding domain, RBD"/>
    <property type="match status" value="1"/>
</dbReference>
<dbReference type="PANTHER" id="PTHR13952">
    <property type="entry name" value="U1 SMALL NUCLEAR RIBONUCLEOPROTEIN 70 KD"/>
    <property type="match status" value="1"/>
</dbReference>
<evidence type="ECO:0000313" key="8">
    <source>
        <dbReference type="Proteomes" id="UP000265618"/>
    </source>
</evidence>
<keyword evidence="2" id="KW-0547">Nucleotide-binding</keyword>
<proteinExistence type="predicted"/>
<evidence type="ECO:0000256" key="3">
    <source>
        <dbReference type="ARBA" id="ARBA00022840"/>
    </source>
</evidence>
<keyword evidence="4" id="KW-0539">Nucleus</keyword>
<name>A0A9K3CWQ8_9EUKA</name>
<dbReference type="Pfam" id="PF08433">
    <property type="entry name" value="KTI12"/>
    <property type="match status" value="1"/>
</dbReference>
<dbReference type="InterPro" id="IPR051183">
    <property type="entry name" value="U1_U11-U12_snRNP_70-35kDa"/>
</dbReference>
<keyword evidence="7" id="KW-0808">Transferase</keyword>
<gene>
    <name evidence="7" type="ORF">KIPB_005250</name>
</gene>
<dbReference type="GO" id="GO:0000398">
    <property type="term" value="P:mRNA splicing, via spliceosome"/>
    <property type="evidence" value="ECO:0007669"/>
    <property type="project" value="TreeGrafter"/>
</dbReference>
<dbReference type="InterPro" id="IPR035979">
    <property type="entry name" value="RBD_domain_sf"/>
</dbReference>
<evidence type="ECO:0000256" key="5">
    <source>
        <dbReference type="PROSITE-ProRule" id="PRU00176"/>
    </source>
</evidence>
<dbReference type="GO" id="GO:0071011">
    <property type="term" value="C:precatalytic spliceosome"/>
    <property type="evidence" value="ECO:0007669"/>
    <property type="project" value="TreeGrafter"/>
</dbReference>
<dbReference type="GO" id="GO:0003729">
    <property type="term" value="F:mRNA binding"/>
    <property type="evidence" value="ECO:0007669"/>
    <property type="project" value="TreeGrafter"/>
</dbReference>
<accession>A0A9K3CWQ8</accession>
<keyword evidence="7" id="KW-0418">Kinase</keyword>
<comment type="subcellular location">
    <subcellularLocation>
        <location evidence="1">Nucleus</location>
    </subcellularLocation>
</comment>
<dbReference type="InterPro" id="IPR000504">
    <property type="entry name" value="RRM_dom"/>
</dbReference>
<evidence type="ECO:0000256" key="4">
    <source>
        <dbReference type="ARBA" id="ARBA00023242"/>
    </source>
</evidence>
<evidence type="ECO:0000259" key="6">
    <source>
        <dbReference type="PROSITE" id="PS50102"/>
    </source>
</evidence>
<dbReference type="PROSITE" id="PS50102">
    <property type="entry name" value="RRM"/>
    <property type="match status" value="1"/>
</dbReference>
<dbReference type="Gene3D" id="3.30.70.330">
    <property type="match status" value="1"/>
</dbReference>